<feature type="transmembrane region" description="Helical" evidence="1">
    <location>
        <begin position="6"/>
        <end position="23"/>
    </location>
</feature>
<dbReference type="Proteomes" id="UP000254765">
    <property type="component" value="Unassembled WGS sequence"/>
</dbReference>
<evidence type="ECO:0000313" key="3">
    <source>
        <dbReference type="Proteomes" id="UP000254765"/>
    </source>
</evidence>
<organism evidence="2 3">
    <name type="scientific">Serratia marcescens</name>
    <dbReference type="NCBI Taxonomy" id="615"/>
    <lineage>
        <taxon>Bacteria</taxon>
        <taxon>Pseudomonadati</taxon>
        <taxon>Pseudomonadota</taxon>
        <taxon>Gammaproteobacteria</taxon>
        <taxon>Enterobacterales</taxon>
        <taxon>Yersiniaceae</taxon>
        <taxon>Serratia</taxon>
    </lineage>
</organism>
<protein>
    <submittedName>
        <fullName evidence="2">Uncharacterized protein</fullName>
    </submittedName>
</protein>
<keyword evidence="1" id="KW-1133">Transmembrane helix</keyword>
<reference evidence="2 3" key="1">
    <citation type="submission" date="2018-06" db="EMBL/GenBank/DDBJ databases">
        <authorList>
            <consortium name="Pathogen Informatics"/>
            <person name="Doyle S."/>
        </authorList>
    </citation>
    <scope>NUCLEOTIDE SEQUENCE [LARGE SCALE GENOMIC DNA]</scope>
    <source>
        <strain evidence="2 3">NCTC10211</strain>
    </source>
</reference>
<sequence>MNRVIVWVSIFSVIGMGLFFFYLNSLSWKPFRCDTQVNSSIATKNGNWIKFNANINVITLHKEHSEVLVIGSLKDKSENYTIYRTIFVTHKPADINGYSVAVITSEKRNPKDNVPDTLWQHYVLPEVPGVSFYLETKHLKENSVIYKRLDNPIFVCAITEQ</sequence>
<keyword evidence="1" id="KW-0812">Transmembrane</keyword>
<dbReference type="RefSeq" id="WP_033639057.1">
    <property type="nucleotide sequence ID" value="NZ_CAMIQS010000004.1"/>
</dbReference>
<dbReference type="AlphaFoldDB" id="A0A379YAG1"/>
<gene>
    <name evidence="2" type="ORF">NCTC10211_01004</name>
</gene>
<evidence type="ECO:0000313" key="2">
    <source>
        <dbReference type="EMBL" id="SUI41452.1"/>
    </source>
</evidence>
<proteinExistence type="predicted"/>
<name>A0A379YAG1_SERMA</name>
<dbReference type="EMBL" id="UGYK01000002">
    <property type="protein sequence ID" value="SUI41452.1"/>
    <property type="molecule type" value="Genomic_DNA"/>
</dbReference>
<accession>A0A379YAG1</accession>
<keyword evidence="1" id="KW-0472">Membrane</keyword>
<evidence type="ECO:0000256" key="1">
    <source>
        <dbReference type="SAM" id="Phobius"/>
    </source>
</evidence>